<evidence type="ECO:0000313" key="2">
    <source>
        <dbReference type="Proteomes" id="UP000620133"/>
    </source>
</evidence>
<evidence type="ECO:0000313" key="1">
    <source>
        <dbReference type="EMBL" id="BCR36295.1"/>
    </source>
</evidence>
<dbReference type="EMBL" id="AP024412">
    <property type="protein sequence ID" value="BCR36295.1"/>
    <property type="molecule type" value="Genomic_DNA"/>
</dbReference>
<organism evidence="1 2">
    <name type="scientific">Mariniplasma anaerobium</name>
    <dbReference type="NCBI Taxonomy" id="2735436"/>
    <lineage>
        <taxon>Bacteria</taxon>
        <taxon>Bacillati</taxon>
        <taxon>Mycoplasmatota</taxon>
        <taxon>Mollicutes</taxon>
        <taxon>Acholeplasmatales</taxon>
        <taxon>Acholeplasmataceae</taxon>
        <taxon>Mariniplasma</taxon>
    </lineage>
</organism>
<dbReference type="AlphaFoldDB" id="A0A7U9TH13"/>
<keyword evidence="2" id="KW-1185">Reference proteome</keyword>
<dbReference type="Proteomes" id="UP000620133">
    <property type="component" value="Chromosome"/>
</dbReference>
<gene>
    <name evidence="1" type="ORF">MPAN_011880</name>
</gene>
<protein>
    <submittedName>
        <fullName evidence="1">Uncharacterized protein</fullName>
    </submittedName>
</protein>
<accession>A0A7U9TH13</accession>
<proteinExistence type="predicted"/>
<name>A0A7U9TH13_9MOLU</name>
<sequence length="54" mass="6348">MSHIRHFHTGDVCQYEVYYTCCPDPLVRTVGPYETNVRGYENVSTKTWKSLFMS</sequence>
<dbReference type="KEGG" id="manr:MPAN_011880"/>
<reference evidence="1" key="1">
    <citation type="submission" date="2021-01" db="EMBL/GenBank/DDBJ databases">
        <title>Draft genome sequence of Acholeplasmataceae bacterium strain Mahy22.</title>
        <authorList>
            <person name="Watanabe M."/>
            <person name="Kojima H."/>
            <person name="Fukui M."/>
        </authorList>
    </citation>
    <scope>NUCLEOTIDE SEQUENCE</scope>
    <source>
        <strain evidence="1">Mahy22</strain>
    </source>
</reference>